<name>A0A0E0PVF5_ORYRU</name>
<evidence type="ECO:0000313" key="1">
    <source>
        <dbReference type="EnsemblPlants" id="ORUFI06G08590.1"/>
    </source>
</evidence>
<evidence type="ECO:0000313" key="2">
    <source>
        <dbReference type="Proteomes" id="UP000008022"/>
    </source>
</evidence>
<organism evidence="1 2">
    <name type="scientific">Oryza rufipogon</name>
    <name type="common">Brownbeard rice</name>
    <name type="synonym">Asian wild rice</name>
    <dbReference type="NCBI Taxonomy" id="4529"/>
    <lineage>
        <taxon>Eukaryota</taxon>
        <taxon>Viridiplantae</taxon>
        <taxon>Streptophyta</taxon>
        <taxon>Embryophyta</taxon>
        <taxon>Tracheophyta</taxon>
        <taxon>Spermatophyta</taxon>
        <taxon>Magnoliopsida</taxon>
        <taxon>Liliopsida</taxon>
        <taxon>Poales</taxon>
        <taxon>Poaceae</taxon>
        <taxon>BOP clade</taxon>
        <taxon>Oryzoideae</taxon>
        <taxon>Oryzeae</taxon>
        <taxon>Oryzinae</taxon>
        <taxon>Oryza</taxon>
    </lineage>
</organism>
<protein>
    <submittedName>
        <fullName evidence="1">Uncharacterized protein</fullName>
    </submittedName>
</protein>
<keyword evidence="2" id="KW-1185">Reference proteome</keyword>
<dbReference type="HOGENOM" id="CLU_1605337_0_0_1"/>
<dbReference type="AlphaFoldDB" id="A0A0E0PVF5"/>
<reference evidence="1" key="2">
    <citation type="submission" date="2015-06" db="UniProtKB">
        <authorList>
            <consortium name="EnsemblPlants"/>
        </authorList>
    </citation>
    <scope>IDENTIFICATION</scope>
</reference>
<dbReference type="EnsemblPlants" id="ORUFI06G08590.1">
    <property type="protein sequence ID" value="ORUFI06G08590.1"/>
    <property type="gene ID" value="ORUFI06G08590"/>
</dbReference>
<dbReference type="OMA" id="RWNEQKP"/>
<sequence length="187" mass="20687">MSSAPSPKITLATLACGPANLFPALRPTSPSLAHTGSVFPPPVATPALALALSLLIVATRSTRAVAGMSRSHNSRRSRCARSSDGSMLHSFFCKIQTWQLVFLNLPAIHLHSPHIWRSLSCLQRFSPSALSCRHLRLQAQLVWRHRRAPLDLHASTVWWSLEVVDPKGKSYYSNEEDIRLVCVLYPS</sequence>
<accession>A0A0E0PVF5</accession>
<dbReference type="Proteomes" id="UP000008022">
    <property type="component" value="Unassembled WGS sequence"/>
</dbReference>
<proteinExistence type="predicted"/>
<dbReference type="Gramene" id="ORUFI06G08590.1">
    <property type="protein sequence ID" value="ORUFI06G08590.1"/>
    <property type="gene ID" value="ORUFI06G08590"/>
</dbReference>
<reference evidence="2" key="1">
    <citation type="submission" date="2013-06" db="EMBL/GenBank/DDBJ databases">
        <authorList>
            <person name="Zhao Q."/>
        </authorList>
    </citation>
    <scope>NUCLEOTIDE SEQUENCE</scope>
    <source>
        <strain evidence="2">cv. W1943</strain>
    </source>
</reference>